<dbReference type="InterPro" id="IPR001509">
    <property type="entry name" value="Epimerase_deHydtase"/>
</dbReference>
<gene>
    <name evidence="3" type="ORF">ABID49_002544</name>
</gene>
<evidence type="ECO:0000313" key="3">
    <source>
        <dbReference type="EMBL" id="MET3576615.1"/>
    </source>
</evidence>
<evidence type="ECO:0000256" key="1">
    <source>
        <dbReference type="ARBA" id="ARBA00007637"/>
    </source>
</evidence>
<dbReference type="InterPro" id="IPR036291">
    <property type="entry name" value="NAD(P)-bd_dom_sf"/>
</dbReference>
<keyword evidence="4" id="KW-1185">Reference proteome</keyword>
<dbReference type="RefSeq" id="WP_354198813.1">
    <property type="nucleotide sequence ID" value="NZ_JBEPLW010000028.1"/>
</dbReference>
<evidence type="ECO:0000313" key="4">
    <source>
        <dbReference type="Proteomes" id="UP001549099"/>
    </source>
</evidence>
<sequence length="322" mass="35301">MKVLITGGYGFIGSHIAERFHKEGHGIFIIDDLSAGETKNIGFPHSSLICGIEDDSCEDFFRTHSFDAVIHCAAQTSVQYSISSPKKDAETNVLGLVNMLDLSTKYGVKKFAFCSSAAVYGDNPNLPLKETETPDPLSPYGISKMNGEFYCLKWAELYGMEALVYRFSNVYGPRQQISAESGVITIFAEKLLAGEPITVYGDGRQTRDFVYVGDVAEAMYRGIMDHLSGVYNLSGNTETTIRELIGMMAGNSPEVPIVYETERTGDIRQSRLDHRKLKKALGWVPSTSLEDGLASLASANAERMAFRTHMESSSGGSKELPV</sequence>
<feature type="domain" description="NAD-dependent epimerase/dehydratase" evidence="2">
    <location>
        <begin position="3"/>
        <end position="224"/>
    </location>
</feature>
<dbReference type="PANTHER" id="PTHR43000">
    <property type="entry name" value="DTDP-D-GLUCOSE 4,6-DEHYDRATASE-RELATED"/>
    <property type="match status" value="1"/>
</dbReference>
<protein>
    <submittedName>
        <fullName evidence="3">Nucleoside-diphosphate-sugar epimerase</fullName>
    </submittedName>
</protein>
<dbReference type="Proteomes" id="UP001549099">
    <property type="component" value="Unassembled WGS sequence"/>
</dbReference>
<comment type="similarity">
    <text evidence="1">Belongs to the NAD(P)-dependent epimerase/dehydratase family.</text>
</comment>
<name>A0ABV2GE94_9BACL</name>
<dbReference type="Pfam" id="PF01370">
    <property type="entry name" value="Epimerase"/>
    <property type="match status" value="1"/>
</dbReference>
<dbReference type="Gene3D" id="3.90.25.10">
    <property type="entry name" value="UDP-galactose 4-epimerase, domain 1"/>
    <property type="match status" value="1"/>
</dbReference>
<proteinExistence type="inferred from homology"/>
<dbReference type="SUPFAM" id="SSF51735">
    <property type="entry name" value="NAD(P)-binding Rossmann-fold domains"/>
    <property type="match status" value="1"/>
</dbReference>
<organism evidence="3 4">
    <name type="scientific">Bhargavaea ullalensis</name>
    <dbReference type="NCBI Taxonomy" id="1265685"/>
    <lineage>
        <taxon>Bacteria</taxon>
        <taxon>Bacillati</taxon>
        <taxon>Bacillota</taxon>
        <taxon>Bacilli</taxon>
        <taxon>Bacillales</taxon>
        <taxon>Caryophanaceae</taxon>
        <taxon>Bhargavaea</taxon>
    </lineage>
</organism>
<reference evidence="3 4" key="1">
    <citation type="submission" date="2024-06" db="EMBL/GenBank/DDBJ databases">
        <title>Genomic Encyclopedia of Type Strains, Phase IV (KMG-IV): sequencing the most valuable type-strain genomes for metagenomic binning, comparative biology and taxonomic classification.</title>
        <authorList>
            <person name="Goeker M."/>
        </authorList>
    </citation>
    <scope>NUCLEOTIDE SEQUENCE [LARGE SCALE GENOMIC DNA]</scope>
    <source>
        <strain evidence="3 4">DSM 26128</strain>
    </source>
</reference>
<dbReference type="EMBL" id="JBEPLW010000028">
    <property type="protein sequence ID" value="MET3576615.1"/>
    <property type="molecule type" value="Genomic_DNA"/>
</dbReference>
<accession>A0ABV2GE94</accession>
<dbReference type="Gene3D" id="3.40.50.720">
    <property type="entry name" value="NAD(P)-binding Rossmann-like Domain"/>
    <property type="match status" value="1"/>
</dbReference>
<comment type="caution">
    <text evidence="3">The sequence shown here is derived from an EMBL/GenBank/DDBJ whole genome shotgun (WGS) entry which is preliminary data.</text>
</comment>
<evidence type="ECO:0000259" key="2">
    <source>
        <dbReference type="Pfam" id="PF01370"/>
    </source>
</evidence>